<feature type="domain" description="CHAT" evidence="1">
    <location>
        <begin position="683"/>
        <end position="954"/>
    </location>
</feature>
<proteinExistence type="predicted"/>
<dbReference type="OrthoDB" id="9991317at2759"/>
<dbReference type="Pfam" id="PF12770">
    <property type="entry name" value="CHAT"/>
    <property type="match status" value="1"/>
</dbReference>
<organism evidence="2 3">
    <name type="scientific">Dactylonectria macrodidyma</name>
    <dbReference type="NCBI Taxonomy" id="307937"/>
    <lineage>
        <taxon>Eukaryota</taxon>
        <taxon>Fungi</taxon>
        <taxon>Dikarya</taxon>
        <taxon>Ascomycota</taxon>
        <taxon>Pezizomycotina</taxon>
        <taxon>Sordariomycetes</taxon>
        <taxon>Hypocreomycetidae</taxon>
        <taxon>Hypocreales</taxon>
        <taxon>Nectriaceae</taxon>
        <taxon>Dactylonectria</taxon>
    </lineage>
</organism>
<dbReference type="PANTHER" id="PTHR19959">
    <property type="entry name" value="KINESIN LIGHT CHAIN"/>
    <property type="match status" value="1"/>
</dbReference>
<dbReference type="EMBL" id="JAGMUV010000024">
    <property type="protein sequence ID" value="KAH7121614.1"/>
    <property type="molecule type" value="Genomic_DNA"/>
</dbReference>
<dbReference type="InterPro" id="IPR024983">
    <property type="entry name" value="CHAT_dom"/>
</dbReference>
<sequence length="1017" mass="114303">MTEHKEHDDAIQAAEKALLATQAGYPDHAKRLLQLAASFDARWRKTDVLEDLDSALRQYFKTLDESLDPSEHLSVLEKLAIGHFNRYLRTGYDLDLDTSIGRYQEIIAKMPLAHPDRAERLFDLGAVHRSRFERKGTLSDIDLTIHYHQEAITIAPLDDPTRPTRLFDLGLAHNHRFTVTNVLKDLNAVISLYEESLAATLEDQPEWLARHFHLAAVLGARFERAGNMADINRAISLYQLGLAKPVLPDWDREAQLLHLSTLYSSRYARVGALPDLDVAIQLRQKVLEKTPSDHPSRIFRLISLANSFQTKFKRSTDTEFLDNALQLQHEALQMVSPGDHRERPTIVQDMGIGYYWKYRSLGKFEDLEKSIEFLEDAVENPSIDVPTQALSLHALGCAYYDKFGKTGIKSDIDLALWLCQDSLDKTPEDSTDRGSRLQDLGAAYGGRYRMAGTRSDLDMAIKLYEDALNHSHSSVWDRLADTKFLLSYYAEVVAWEQAYNASCTAMHLFQLLVPRSLENSDKQYMLSLASGIGSDAAAMALNASKDPFEAVRLLELGRGVIAASLSQIREDVSILQQKHPELGEKFVPAQGDSSGRNSASTELDTLINEIRKLPGFETFLDAPTETEIRETARRGPIVVVNVSDYRCDALIIEPSEIRSLLLPRLKAKDIRDRAQNENLGSLETLEWLWGVLASPVLEALGFLKPAGEICPHVWWIPTGPLTRFPIHAAGYHTAQGSDAVIDRVMSTYGSSIKAIRQGQRSSSDLASSRQAQALLISMENTPGTSSLPYTSQEIKVLRNLSESMKLKPIEPERRKQDVIAHLPECKLFHFAGHGYTDKKDPLRSHLLLQDVNRDPLTVANLLEMNLRQYSPFLAYLSACGTGKIDEEKFADESIHLISAYQLAGYRHVIGTLWEVNDALCVEMARYTYEGMRDGEMTDESVCRGLHDATRKLRDRWRESLKTADGKGNDERLPTGSHSVIEVEELAARLSRDVVLCDDDDKGGTRSLLWVPYVHYGV</sequence>
<comment type="caution">
    <text evidence="2">The sequence shown here is derived from an EMBL/GenBank/DDBJ whole genome shotgun (WGS) entry which is preliminary data.</text>
</comment>
<dbReference type="Proteomes" id="UP000738349">
    <property type="component" value="Unassembled WGS sequence"/>
</dbReference>
<dbReference type="AlphaFoldDB" id="A0A9P9DLT7"/>
<dbReference type="PANTHER" id="PTHR19959:SF119">
    <property type="entry name" value="FUNGAL LIPASE-LIKE DOMAIN-CONTAINING PROTEIN"/>
    <property type="match status" value="1"/>
</dbReference>
<keyword evidence="3" id="KW-1185">Reference proteome</keyword>
<reference evidence="2" key="1">
    <citation type="journal article" date="2021" name="Nat. Commun.">
        <title>Genetic determinants of endophytism in the Arabidopsis root mycobiome.</title>
        <authorList>
            <person name="Mesny F."/>
            <person name="Miyauchi S."/>
            <person name="Thiergart T."/>
            <person name="Pickel B."/>
            <person name="Atanasova L."/>
            <person name="Karlsson M."/>
            <person name="Huettel B."/>
            <person name="Barry K.W."/>
            <person name="Haridas S."/>
            <person name="Chen C."/>
            <person name="Bauer D."/>
            <person name="Andreopoulos W."/>
            <person name="Pangilinan J."/>
            <person name="LaButti K."/>
            <person name="Riley R."/>
            <person name="Lipzen A."/>
            <person name="Clum A."/>
            <person name="Drula E."/>
            <person name="Henrissat B."/>
            <person name="Kohler A."/>
            <person name="Grigoriev I.V."/>
            <person name="Martin F.M."/>
            <person name="Hacquard S."/>
        </authorList>
    </citation>
    <scope>NUCLEOTIDE SEQUENCE</scope>
    <source>
        <strain evidence="2">MPI-CAGE-AT-0147</strain>
    </source>
</reference>
<dbReference type="InterPro" id="IPR011990">
    <property type="entry name" value="TPR-like_helical_dom_sf"/>
</dbReference>
<evidence type="ECO:0000313" key="2">
    <source>
        <dbReference type="EMBL" id="KAH7121614.1"/>
    </source>
</evidence>
<gene>
    <name evidence="2" type="ORF">EDB81DRAFT_700537</name>
</gene>
<evidence type="ECO:0000313" key="3">
    <source>
        <dbReference type="Proteomes" id="UP000738349"/>
    </source>
</evidence>
<protein>
    <submittedName>
        <fullName evidence="2">CHAT domain-containing protein</fullName>
    </submittedName>
</protein>
<accession>A0A9P9DLT7</accession>
<name>A0A9P9DLT7_9HYPO</name>
<evidence type="ECO:0000259" key="1">
    <source>
        <dbReference type="Pfam" id="PF12770"/>
    </source>
</evidence>
<dbReference type="Gene3D" id="1.25.40.10">
    <property type="entry name" value="Tetratricopeptide repeat domain"/>
    <property type="match status" value="2"/>
</dbReference>
<dbReference type="SUPFAM" id="SSF81901">
    <property type="entry name" value="HCP-like"/>
    <property type="match status" value="1"/>
</dbReference>